<dbReference type="EMBL" id="RQFK01000033">
    <property type="protein sequence ID" value="TGK78227.1"/>
    <property type="molecule type" value="Genomic_DNA"/>
</dbReference>
<accession>A0A4R9HZ75</accession>
<dbReference type="OrthoDB" id="9813713at2"/>
<gene>
    <name evidence="2" type="ORF">EHQ24_16845</name>
</gene>
<dbReference type="Proteomes" id="UP000298009">
    <property type="component" value="Unassembled WGS sequence"/>
</dbReference>
<dbReference type="AlphaFoldDB" id="A0A4R9HZ75"/>
<keyword evidence="1" id="KW-1133">Transmembrane helix</keyword>
<name>A0A4R9HZ75_9LEPT</name>
<dbReference type="GO" id="GO:0015035">
    <property type="term" value="F:protein-disulfide reductase activity"/>
    <property type="evidence" value="ECO:0007669"/>
    <property type="project" value="InterPro"/>
</dbReference>
<keyword evidence="1" id="KW-0812">Transmembrane</keyword>
<organism evidence="2 3">
    <name type="scientific">Leptospira noumeaensis</name>
    <dbReference type="NCBI Taxonomy" id="2484964"/>
    <lineage>
        <taxon>Bacteria</taxon>
        <taxon>Pseudomonadati</taxon>
        <taxon>Spirochaetota</taxon>
        <taxon>Spirochaetia</taxon>
        <taxon>Leptospirales</taxon>
        <taxon>Leptospiraceae</taxon>
        <taxon>Leptospira</taxon>
    </lineage>
</organism>
<keyword evidence="3" id="KW-1185">Reference proteome</keyword>
<dbReference type="InterPro" id="IPR007263">
    <property type="entry name" value="DCC1-like"/>
</dbReference>
<dbReference type="RefSeq" id="WP_135602796.1">
    <property type="nucleotide sequence ID" value="NZ_RQFK01000033.1"/>
</dbReference>
<comment type="caution">
    <text evidence="2">The sequence shown here is derived from an EMBL/GenBank/DDBJ whole genome shotgun (WGS) entry which is preliminary data.</text>
</comment>
<feature type="transmembrane region" description="Helical" evidence="1">
    <location>
        <begin position="88"/>
        <end position="109"/>
    </location>
</feature>
<proteinExistence type="predicted"/>
<keyword evidence="1" id="KW-0472">Membrane</keyword>
<dbReference type="Pfam" id="PF04134">
    <property type="entry name" value="DCC1-like"/>
    <property type="match status" value="1"/>
</dbReference>
<reference evidence="2" key="1">
    <citation type="journal article" date="2019" name="PLoS Negl. Trop. Dis.">
        <title>Revisiting the worldwide diversity of Leptospira species in the environment.</title>
        <authorList>
            <person name="Vincent A.T."/>
            <person name="Schiettekatte O."/>
            <person name="Bourhy P."/>
            <person name="Veyrier F.J."/>
            <person name="Picardeau M."/>
        </authorList>
    </citation>
    <scope>NUCLEOTIDE SEQUENCE [LARGE SCALE GENOMIC DNA]</scope>
    <source>
        <strain evidence="2">201800287</strain>
    </source>
</reference>
<sequence>MQPQTSVLVYDGNCEFCTRLAKSIREKTRDQIAIVSYHQLTDNELQVLHKQLSRDLCAGEVQFITSGNRYPGFFAVRQLVWKMDIYKYFGILLYLPLVPFLGMATMYLLKRFRKKLS</sequence>
<evidence type="ECO:0000313" key="3">
    <source>
        <dbReference type="Proteomes" id="UP000298009"/>
    </source>
</evidence>
<protein>
    <submittedName>
        <fullName evidence="2">DUF393 domain-containing protein</fullName>
    </submittedName>
</protein>
<evidence type="ECO:0000256" key="1">
    <source>
        <dbReference type="SAM" id="Phobius"/>
    </source>
</evidence>
<evidence type="ECO:0000313" key="2">
    <source>
        <dbReference type="EMBL" id="TGK78227.1"/>
    </source>
</evidence>